<name>A0ABS5BQL0_9BACT</name>
<keyword evidence="1" id="KW-0732">Signal</keyword>
<gene>
    <name evidence="2" type="ORF">J8F10_09905</name>
</gene>
<dbReference type="RefSeq" id="WP_210653667.1">
    <property type="nucleotide sequence ID" value="NZ_JAGKQQ010000001.1"/>
</dbReference>
<reference evidence="2 3" key="1">
    <citation type="submission" date="2021-04" db="EMBL/GenBank/DDBJ databases">
        <authorList>
            <person name="Ivanova A."/>
        </authorList>
    </citation>
    <scope>NUCLEOTIDE SEQUENCE [LARGE SCALE GENOMIC DNA]</scope>
    <source>
        <strain evidence="2 3">G18</strain>
    </source>
</reference>
<comment type="caution">
    <text evidence="2">The sequence shown here is derived from an EMBL/GenBank/DDBJ whole genome shotgun (WGS) entry which is preliminary data.</text>
</comment>
<feature type="signal peptide" evidence="1">
    <location>
        <begin position="1"/>
        <end position="19"/>
    </location>
</feature>
<dbReference type="Proteomes" id="UP000676565">
    <property type="component" value="Unassembled WGS sequence"/>
</dbReference>
<evidence type="ECO:0000313" key="2">
    <source>
        <dbReference type="EMBL" id="MBP3955595.1"/>
    </source>
</evidence>
<proteinExistence type="predicted"/>
<feature type="chain" id="PRO_5045128581" evidence="1">
    <location>
        <begin position="20"/>
        <end position="465"/>
    </location>
</feature>
<organism evidence="2 3">
    <name type="scientific">Gemmata palustris</name>
    <dbReference type="NCBI Taxonomy" id="2822762"/>
    <lineage>
        <taxon>Bacteria</taxon>
        <taxon>Pseudomonadati</taxon>
        <taxon>Planctomycetota</taxon>
        <taxon>Planctomycetia</taxon>
        <taxon>Gemmatales</taxon>
        <taxon>Gemmataceae</taxon>
        <taxon>Gemmata</taxon>
    </lineage>
</organism>
<evidence type="ECO:0000256" key="1">
    <source>
        <dbReference type="SAM" id="SignalP"/>
    </source>
</evidence>
<protein>
    <submittedName>
        <fullName evidence="2">Neutral/alkaline non-lysosomal ceramidase N-terminal domain-containing protein</fullName>
    </submittedName>
</protein>
<sequence>MRLALSFTLTLALAVPSLAAPLSAGAAAVDITPANGCPLAGYYSPRGAEGTHDPLLAKALVLEQGDTVVALVSLDLLLTTRDMVEDARKLVEKRTGIPGKNVMISATHSHTGPVLWDEVPRPDAPRDGKKIVKAYLAELPGKIAGAVQKAHAARVPVKVSFGCGTENGLAFNRRFHMADGSVGWNPGKMNPKIVRAAGPTDPSVPVVLIETDTKPPKPVAVYVNFAMHLDTVGGTHYSADYPHALARALAAVAGDDVVTVFTTGTCGDVNHINVGTDKAQKGHGEAARIGTRLAAEVLRTFDALKPAAGPLRASRATVELELPPVTAAEALAAKGVLANLEKGTKPVPGFLDQVQAFKAVEVSARLGKPYPVEVQVISLGDDLAWVSLPGEIFVELGLQIKRGSPFRQTMIAELANGSVGYVPNRAAYPQGAYEVVSARVAEGGGEKLVGAALEQLRAQFKEGKK</sequence>
<accession>A0ABS5BQL0</accession>
<dbReference type="EMBL" id="JAGKQQ010000001">
    <property type="protein sequence ID" value="MBP3955595.1"/>
    <property type="molecule type" value="Genomic_DNA"/>
</dbReference>
<evidence type="ECO:0000313" key="3">
    <source>
        <dbReference type="Proteomes" id="UP000676565"/>
    </source>
</evidence>
<keyword evidence="3" id="KW-1185">Reference proteome</keyword>